<protein>
    <submittedName>
        <fullName evidence="1">Uncharacterized protein</fullName>
    </submittedName>
</protein>
<evidence type="ECO:0000313" key="2">
    <source>
        <dbReference type="Proteomes" id="UP001431010"/>
    </source>
</evidence>
<accession>A0ABY3RMT4</accession>
<sequence>MGNPELSAWLEKRTPVGREGNVDELIVAAVFLSGDFRQIADSLDESEVDFRSAARK</sequence>
<gene>
    <name evidence="1" type="ORF">LQG66_23905</name>
</gene>
<dbReference type="RefSeq" id="WP_231328086.1">
    <property type="nucleotide sequence ID" value="NZ_CP088156.1"/>
</dbReference>
<proteinExistence type="predicted"/>
<organism evidence="1 2">
    <name type="scientific">Bradyrhizobium ontarionense</name>
    <dbReference type="NCBI Taxonomy" id="2898149"/>
    <lineage>
        <taxon>Bacteria</taxon>
        <taxon>Pseudomonadati</taxon>
        <taxon>Pseudomonadota</taxon>
        <taxon>Alphaproteobacteria</taxon>
        <taxon>Hyphomicrobiales</taxon>
        <taxon>Nitrobacteraceae</taxon>
        <taxon>Bradyrhizobium</taxon>
    </lineage>
</organism>
<name>A0ABY3RMT4_9BRAD</name>
<evidence type="ECO:0000313" key="1">
    <source>
        <dbReference type="EMBL" id="UFZ08653.1"/>
    </source>
</evidence>
<keyword evidence="2" id="KW-1185">Reference proteome</keyword>
<reference evidence="1" key="1">
    <citation type="journal article" date="2024" name="Antonie Van Leeuwenhoek">
        <title>Bradyrhizobium ontarionense sp. nov., a novel bacterial symbiont isolated from Aeschynomene indica (Indian jointvetch), harbours photosynthesis, nitrogen fixation and nitrous oxide (N2O) reductase genes.</title>
        <authorList>
            <person name="Bromfield E.S.P."/>
            <person name="Cloutier S."/>
        </authorList>
    </citation>
    <scope>NUCLEOTIDE SEQUENCE</scope>
    <source>
        <strain evidence="1">A19</strain>
    </source>
</reference>
<dbReference type="EMBL" id="CP088156">
    <property type="protein sequence ID" value="UFZ08653.1"/>
    <property type="molecule type" value="Genomic_DNA"/>
</dbReference>
<dbReference type="Proteomes" id="UP001431010">
    <property type="component" value="Chromosome"/>
</dbReference>